<feature type="transmembrane region" description="Helical" evidence="7">
    <location>
        <begin position="231"/>
        <end position="252"/>
    </location>
</feature>
<dbReference type="InterPro" id="IPR050809">
    <property type="entry name" value="UgpAE/MalFG_permease"/>
</dbReference>
<feature type="domain" description="ABC transmembrane type-1" evidence="8">
    <location>
        <begin position="96"/>
        <end position="310"/>
    </location>
</feature>
<proteinExistence type="inferred from homology"/>
<sequence>MASQSDTGGGGLFAAVRRYRQTSGQQVSYRKNNLLGYVFIAPAMALYLTFNVWPIFRGFAMAFTDYRFVYPDTRWEFNGLSNFIKMVGDRRAMDAVGISLKYLAFVAPAMILIALLLAVMISKVKRGAGFYRWVVYLPAVLPVAVIFLMFGEMYGFQFGFINTVLRDWGVENPPNWLGDRTLALPSIGAAHIWMIFGFPTLLFLIGIYNIGSEMYEAASLDGANGWQQFRYLTAPLLKPTFALIVVLNLPLFGVVEPMLILNNGGPANSTRTLGLYLYQQAFEVGDLRLGYAAAISLVIGLISALIAGAIFRWSRQD</sequence>
<dbReference type="PANTHER" id="PTHR43227:SF11">
    <property type="entry name" value="BLL4140 PROTEIN"/>
    <property type="match status" value="1"/>
</dbReference>
<evidence type="ECO:0000313" key="9">
    <source>
        <dbReference type="EMBL" id="MXY92281.1"/>
    </source>
</evidence>
<dbReference type="CDD" id="cd06261">
    <property type="entry name" value="TM_PBP2"/>
    <property type="match status" value="1"/>
</dbReference>
<keyword evidence="2 7" id="KW-0813">Transport</keyword>
<gene>
    <name evidence="9" type="ORF">F4Y42_02410</name>
</gene>
<dbReference type="InterPro" id="IPR000515">
    <property type="entry name" value="MetI-like"/>
</dbReference>
<evidence type="ECO:0000256" key="1">
    <source>
        <dbReference type="ARBA" id="ARBA00004651"/>
    </source>
</evidence>
<reference evidence="9" key="1">
    <citation type="submission" date="2019-09" db="EMBL/GenBank/DDBJ databases">
        <title>Characterisation of the sponge microbiome using genome-centric metagenomics.</title>
        <authorList>
            <person name="Engelberts J.P."/>
            <person name="Robbins S.J."/>
            <person name="De Goeij J.M."/>
            <person name="Aranda M."/>
            <person name="Bell S.C."/>
            <person name="Webster N.S."/>
        </authorList>
    </citation>
    <scope>NUCLEOTIDE SEQUENCE</scope>
    <source>
        <strain evidence="9">SB0664_bin_27</strain>
    </source>
</reference>
<feature type="transmembrane region" description="Helical" evidence="7">
    <location>
        <begin position="190"/>
        <end position="210"/>
    </location>
</feature>
<dbReference type="AlphaFoldDB" id="A0A6B0YQ43"/>
<keyword evidence="5 7" id="KW-1133">Transmembrane helix</keyword>
<evidence type="ECO:0000256" key="6">
    <source>
        <dbReference type="ARBA" id="ARBA00023136"/>
    </source>
</evidence>
<feature type="transmembrane region" description="Helical" evidence="7">
    <location>
        <begin position="289"/>
        <end position="311"/>
    </location>
</feature>
<evidence type="ECO:0000256" key="4">
    <source>
        <dbReference type="ARBA" id="ARBA00022692"/>
    </source>
</evidence>
<dbReference type="EMBL" id="VXRG01000026">
    <property type="protein sequence ID" value="MXY92281.1"/>
    <property type="molecule type" value="Genomic_DNA"/>
</dbReference>
<dbReference type="Gene3D" id="1.10.3720.10">
    <property type="entry name" value="MetI-like"/>
    <property type="match status" value="1"/>
</dbReference>
<accession>A0A6B0YQ43</accession>
<organism evidence="9">
    <name type="scientific">Caldilineaceae bacterium SB0664_bin_27</name>
    <dbReference type="NCBI Taxonomy" id="2605260"/>
    <lineage>
        <taxon>Bacteria</taxon>
        <taxon>Bacillati</taxon>
        <taxon>Chloroflexota</taxon>
        <taxon>Caldilineae</taxon>
        <taxon>Caldilineales</taxon>
        <taxon>Caldilineaceae</taxon>
    </lineage>
</organism>
<keyword evidence="4 7" id="KW-0812">Transmembrane</keyword>
<name>A0A6B0YQ43_9CHLR</name>
<feature type="transmembrane region" description="Helical" evidence="7">
    <location>
        <begin position="102"/>
        <end position="121"/>
    </location>
</feature>
<dbReference type="PANTHER" id="PTHR43227">
    <property type="entry name" value="BLL4140 PROTEIN"/>
    <property type="match status" value="1"/>
</dbReference>
<comment type="subcellular location">
    <subcellularLocation>
        <location evidence="1 7">Cell membrane</location>
        <topology evidence="1 7">Multi-pass membrane protein</topology>
    </subcellularLocation>
</comment>
<evidence type="ECO:0000256" key="7">
    <source>
        <dbReference type="RuleBase" id="RU363032"/>
    </source>
</evidence>
<dbReference type="InterPro" id="IPR035906">
    <property type="entry name" value="MetI-like_sf"/>
</dbReference>
<dbReference type="PROSITE" id="PS50928">
    <property type="entry name" value="ABC_TM1"/>
    <property type="match status" value="1"/>
</dbReference>
<dbReference type="SUPFAM" id="SSF161098">
    <property type="entry name" value="MetI-like"/>
    <property type="match status" value="1"/>
</dbReference>
<feature type="transmembrane region" description="Helical" evidence="7">
    <location>
        <begin position="133"/>
        <end position="150"/>
    </location>
</feature>
<dbReference type="Pfam" id="PF00528">
    <property type="entry name" value="BPD_transp_1"/>
    <property type="match status" value="1"/>
</dbReference>
<keyword evidence="3" id="KW-1003">Cell membrane</keyword>
<protein>
    <submittedName>
        <fullName evidence="9">Sugar ABC transporter permease</fullName>
    </submittedName>
</protein>
<dbReference type="GO" id="GO:0005886">
    <property type="term" value="C:plasma membrane"/>
    <property type="evidence" value="ECO:0007669"/>
    <property type="project" value="UniProtKB-SubCell"/>
</dbReference>
<comment type="similarity">
    <text evidence="7">Belongs to the binding-protein-dependent transport system permease family.</text>
</comment>
<evidence type="ECO:0000256" key="3">
    <source>
        <dbReference type="ARBA" id="ARBA00022475"/>
    </source>
</evidence>
<comment type="caution">
    <text evidence="9">The sequence shown here is derived from an EMBL/GenBank/DDBJ whole genome shotgun (WGS) entry which is preliminary data.</text>
</comment>
<dbReference type="GO" id="GO:0055085">
    <property type="term" value="P:transmembrane transport"/>
    <property type="evidence" value="ECO:0007669"/>
    <property type="project" value="InterPro"/>
</dbReference>
<evidence type="ECO:0000256" key="2">
    <source>
        <dbReference type="ARBA" id="ARBA00022448"/>
    </source>
</evidence>
<evidence type="ECO:0000256" key="5">
    <source>
        <dbReference type="ARBA" id="ARBA00022989"/>
    </source>
</evidence>
<keyword evidence="6 7" id="KW-0472">Membrane</keyword>
<feature type="transmembrane region" description="Helical" evidence="7">
    <location>
        <begin position="34"/>
        <end position="56"/>
    </location>
</feature>
<evidence type="ECO:0000259" key="8">
    <source>
        <dbReference type="PROSITE" id="PS50928"/>
    </source>
</evidence>